<reference evidence="2" key="1">
    <citation type="submission" date="2020-05" db="EMBL/GenBank/DDBJ databases">
        <authorList>
            <person name="Chiriac C."/>
            <person name="Salcher M."/>
            <person name="Ghai R."/>
            <person name="Kavagutti S V."/>
        </authorList>
    </citation>
    <scope>NUCLEOTIDE SEQUENCE</scope>
</reference>
<sequence length="54" mass="5787">MSTLSCNPTVHRTSMTRGSHAVTRVVERSLGGMSDPLHPDLPLPTDTTTTGPLR</sequence>
<proteinExistence type="predicted"/>
<dbReference type="EMBL" id="CAEZYQ010000017">
    <property type="protein sequence ID" value="CAB4754736.1"/>
    <property type="molecule type" value="Genomic_DNA"/>
</dbReference>
<protein>
    <submittedName>
        <fullName evidence="2">Unannotated protein</fullName>
    </submittedName>
</protein>
<gene>
    <name evidence="2" type="ORF">UFOPK2761_02224</name>
</gene>
<evidence type="ECO:0000313" key="2">
    <source>
        <dbReference type="EMBL" id="CAB4754736.1"/>
    </source>
</evidence>
<name>A0A6J6U5J2_9ZZZZ</name>
<evidence type="ECO:0000256" key="1">
    <source>
        <dbReference type="SAM" id="MobiDB-lite"/>
    </source>
</evidence>
<feature type="compositionally biased region" description="Low complexity" evidence="1">
    <location>
        <begin position="43"/>
        <end position="54"/>
    </location>
</feature>
<accession>A0A6J6U5J2</accession>
<organism evidence="2">
    <name type="scientific">freshwater metagenome</name>
    <dbReference type="NCBI Taxonomy" id="449393"/>
    <lineage>
        <taxon>unclassified sequences</taxon>
        <taxon>metagenomes</taxon>
        <taxon>ecological metagenomes</taxon>
    </lineage>
</organism>
<dbReference type="AlphaFoldDB" id="A0A6J6U5J2"/>
<feature type="region of interest" description="Disordered" evidence="1">
    <location>
        <begin position="30"/>
        <end position="54"/>
    </location>
</feature>